<dbReference type="PANTHER" id="PTHR41523:SF8">
    <property type="entry name" value="ETHYLENE RESPONSE SENSOR PROTEIN"/>
    <property type="match status" value="1"/>
</dbReference>
<name>A0ABW6ZL67_9HYPH</name>
<evidence type="ECO:0000256" key="5">
    <source>
        <dbReference type="ARBA" id="ARBA00022553"/>
    </source>
</evidence>
<keyword evidence="18" id="KW-1185">Reference proteome</keyword>
<keyword evidence="4" id="KW-1003">Cell membrane</keyword>
<keyword evidence="11 14" id="KW-1133">Transmembrane helix</keyword>
<evidence type="ECO:0000256" key="14">
    <source>
        <dbReference type="SAM" id="Phobius"/>
    </source>
</evidence>
<evidence type="ECO:0000256" key="7">
    <source>
        <dbReference type="ARBA" id="ARBA00022692"/>
    </source>
</evidence>
<feature type="transmembrane region" description="Helical" evidence="14">
    <location>
        <begin position="63"/>
        <end position="84"/>
    </location>
</feature>
<gene>
    <name evidence="17" type="ORF">V5F30_15750</name>
</gene>
<evidence type="ECO:0000256" key="9">
    <source>
        <dbReference type="ARBA" id="ARBA00022777"/>
    </source>
</evidence>
<dbReference type="RefSeq" id="WP_394009675.1">
    <property type="nucleotide sequence ID" value="NZ_JBAFUR010000004.1"/>
</dbReference>
<dbReference type="Proteomes" id="UP001604043">
    <property type="component" value="Unassembled WGS sequence"/>
</dbReference>
<evidence type="ECO:0000256" key="10">
    <source>
        <dbReference type="ARBA" id="ARBA00022840"/>
    </source>
</evidence>
<dbReference type="Gene3D" id="3.30.450.20">
    <property type="entry name" value="PAS domain"/>
    <property type="match status" value="2"/>
</dbReference>
<dbReference type="Pfam" id="PF02743">
    <property type="entry name" value="dCache_1"/>
    <property type="match status" value="1"/>
</dbReference>
<dbReference type="Pfam" id="PF07568">
    <property type="entry name" value="HisKA_2"/>
    <property type="match status" value="1"/>
</dbReference>
<keyword evidence="7 14" id="KW-0812">Transmembrane</keyword>
<comment type="catalytic activity">
    <reaction evidence="1">
        <text>ATP + protein L-histidine = ADP + protein N-phospho-L-histidine.</text>
        <dbReference type="EC" id="2.7.13.3"/>
    </reaction>
</comment>
<feature type="region of interest" description="Disordered" evidence="13">
    <location>
        <begin position="1"/>
        <end position="52"/>
    </location>
</feature>
<dbReference type="EC" id="2.7.13.3" evidence="3"/>
<feature type="transmembrane region" description="Helical" evidence="14">
    <location>
        <begin position="313"/>
        <end position="343"/>
    </location>
</feature>
<evidence type="ECO:0000256" key="2">
    <source>
        <dbReference type="ARBA" id="ARBA00004651"/>
    </source>
</evidence>
<dbReference type="InterPro" id="IPR033479">
    <property type="entry name" value="dCache_1"/>
</dbReference>
<evidence type="ECO:0000256" key="3">
    <source>
        <dbReference type="ARBA" id="ARBA00012438"/>
    </source>
</evidence>
<evidence type="ECO:0000256" key="13">
    <source>
        <dbReference type="SAM" id="MobiDB-lite"/>
    </source>
</evidence>
<feature type="domain" description="Signal transduction histidine kinase subgroup 2 dimerisation and phosphoacceptor" evidence="16">
    <location>
        <begin position="414"/>
        <end position="485"/>
    </location>
</feature>
<reference evidence="17 18" key="1">
    <citation type="submission" date="2024-02" db="EMBL/GenBank/DDBJ databases">
        <title>Expansion and revision of Xanthobacter and proposal of Roseixanthobacter gen. nov.</title>
        <authorList>
            <person name="Soltysiak M.P.M."/>
            <person name="Jalihal A."/>
            <person name="Ory A."/>
            <person name="Chrisophersen C."/>
            <person name="Lee A.D."/>
            <person name="Boulton J."/>
            <person name="Springer M."/>
        </authorList>
    </citation>
    <scope>NUCLEOTIDE SEQUENCE [LARGE SCALE GENOMIC DNA]</scope>
    <source>
        <strain evidence="17 18">CB5</strain>
    </source>
</reference>
<dbReference type="InterPro" id="IPR011495">
    <property type="entry name" value="Sig_transdc_His_kin_sub2_dim/P"/>
</dbReference>
<dbReference type="PANTHER" id="PTHR41523">
    <property type="entry name" value="TWO-COMPONENT SYSTEM SENSOR PROTEIN"/>
    <property type="match status" value="1"/>
</dbReference>
<evidence type="ECO:0000259" key="16">
    <source>
        <dbReference type="Pfam" id="PF07568"/>
    </source>
</evidence>
<keyword evidence="9 17" id="KW-0418">Kinase</keyword>
<evidence type="ECO:0000259" key="15">
    <source>
        <dbReference type="Pfam" id="PF02743"/>
    </source>
</evidence>
<proteinExistence type="predicted"/>
<dbReference type="EMBL" id="JBAFUR010000004">
    <property type="protein sequence ID" value="MFG1253665.1"/>
    <property type="molecule type" value="Genomic_DNA"/>
</dbReference>
<evidence type="ECO:0000313" key="18">
    <source>
        <dbReference type="Proteomes" id="UP001604043"/>
    </source>
</evidence>
<feature type="domain" description="Cache" evidence="15">
    <location>
        <begin position="89"/>
        <end position="320"/>
    </location>
</feature>
<sequence>MDLERAQAAKSREEGSREERWRESPRDDLSRGGPTPGQRERTSLFPPSTTQPRTLFDSVRRRLILMVLLALAPIATLNIVQGVMQLSAAEEDARQNLLRHALAAAASQQNVIASAENVLYALQNVEEVRTAGPTCRATLRGATVSLPFAANIGVVNAAGQLTCSALPTSDTDMTDDGWWLSAIRQPGFSLSGRVRSTATDRDVLVGLLPLRDAAGRLEGGMALGIEIGWLDNLLRQQVPPSEGVVAVFSASGEELVSNSRSLSGALFQAAPFAAPDNALRESTDASGRRWTYATTPLGREGLVVAYASPSDRLFGWTLVTVAASFALPALVMVASLIALWVAVDRIVLRWLLYLRRVTAVYAQGHYGFRPTRLDAAPSEFRMLGHSVENMAYAVRQRDARLRENLAEKTALVREIHHRIKNSLQVVVSLLSLYGGGMGKGEDRKRFDQLRTRVNTLALVHRILYEASDGSQVRLRELLGELASLIEGSSDKNLRLVVEAEETRLPTDMAVPLALMVVELVLGLTLRPGSTSLGMLIRGTVDDERLRLVLSGAADAPEEPSGLAGGFAAQLGGTLTRNRSGDALVIVGDFPCPAIASPDTAARSRPNGA</sequence>
<comment type="subcellular location">
    <subcellularLocation>
        <location evidence="2">Cell membrane</location>
        <topology evidence="2">Multi-pass membrane protein</topology>
    </subcellularLocation>
</comment>
<evidence type="ECO:0000256" key="12">
    <source>
        <dbReference type="ARBA" id="ARBA00023136"/>
    </source>
</evidence>
<keyword evidence="8" id="KW-0547">Nucleotide-binding</keyword>
<keyword evidence="6" id="KW-0808">Transferase</keyword>
<organism evidence="17 18">
    <name type="scientific">Xanthobacter aminoxidans</name>
    <dbReference type="NCBI Taxonomy" id="186280"/>
    <lineage>
        <taxon>Bacteria</taxon>
        <taxon>Pseudomonadati</taxon>
        <taxon>Pseudomonadota</taxon>
        <taxon>Alphaproteobacteria</taxon>
        <taxon>Hyphomicrobiales</taxon>
        <taxon>Xanthobacteraceae</taxon>
        <taxon>Xanthobacter</taxon>
    </lineage>
</organism>
<comment type="caution">
    <text evidence="17">The sequence shown here is derived from an EMBL/GenBank/DDBJ whole genome shotgun (WGS) entry which is preliminary data.</text>
</comment>
<accession>A0ABW6ZL67</accession>
<evidence type="ECO:0000256" key="8">
    <source>
        <dbReference type="ARBA" id="ARBA00022741"/>
    </source>
</evidence>
<evidence type="ECO:0000313" key="17">
    <source>
        <dbReference type="EMBL" id="MFG1253665.1"/>
    </source>
</evidence>
<evidence type="ECO:0000256" key="6">
    <source>
        <dbReference type="ARBA" id="ARBA00022679"/>
    </source>
</evidence>
<keyword evidence="5" id="KW-0597">Phosphoprotein</keyword>
<dbReference type="GO" id="GO:0016301">
    <property type="term" value="F:kinase activity"/>
    <property type="evidence" value="ECO:0007669"/>
    <property type="project" value="UniProtKB-KW"/>
</dbReference>
<keyword evidence="10" id="KW-0067">ATP-binding</keyword>
<protein>
    <recommendedName>
        <fullName evidence="3">histidine kinase</fullName>
        <ecNumber evidence="3">2.7.13.3</ecNumber>
    </recommendedName>
</protein>
<keyword evidence="12 14" id="KW-0472">Membrane</keyword>
<evidence type="ECO:0000256" key="11">
    <source>
        <dbReference type="ARBA" id="ARBA00022989"/>
    </source>
</evidence>
<evidence type="ECO:0000256" key="1">
    <source>
        <dbReference type="ARBA" id="ARBA00000085"/>
    </source>
</evidence>
<feature type="compositionally biased region" description="Basic and acidic residues" evidence="13">
    <location>
        <begin position="1"/>
        <end position="30"/>
    </location>
</feature>
<evidence type="ECO:0000256" key="4">
    <source>
        <dbReference type="ARBA" id="ARBA00022475"/>
    </source>
</evidence>